<dbReference type="Proteomes" id="UP001164743">
    <property type="component" value="Chromosome 7A"/>
</dbReference>
<dbReference type="RefSeq" id="XP_053021904.1">
    <property type="nucleotide sequence ID" value="XM_053171400.1"/>
</dbReference>
<proteinExistence type="predicted"/>
<sequence length="159" mass="17674">MNDTAFLANRSSRDTSDISETSSTLRQIQKPNRHGLLGEQKLKRYLRYMGKRLNSWANSVDQTGPEIWEQDLIPSMAVVSEMVQIYGLVLTPPERLGNLINWEVAETQSQLRSTHTTCLFPLSSPTTLTPLIGSSSEEGYNWGARPTAHLNGADAPDLS</sequence>
<protein>
    <submittedName>
        <fullName evidence="2">Uncharacterized protein</fullName>
    </submittedName>
</protein>
<reference evidence="2" key="1">
    <citation type="submission" date="2022-10" db="EMBL/GenBank/DDBJ databases">
        <title>Puccinia triticina Genome sequencing and assembly.</title>
        <authorList>
            <person name="Li C."/>
        </authorList>
    </citation>
    <scope>NUCLEOTIDE SEQUENCE</scope>
    <source>
        <strain evidence="2">Pt15</strain>
    </source>
</reference>
<organism evidence="2 3">
    <name type="scientific">Puccinia triticina</name>
    <dbReference type="NCBI Taxonomy" id="208348"/>
    <lineage>
        <taxon>Eukaryota</taxon>
        <taxon>Fungi</taxon>
        <taxon>Dikarya</taxon>
        <taxon>Basidiomycota</taxon>
        <taxon>Pucciniomycotina</taxon>
        <taxon>Pucciniomycetes</taxon>
        <taxon>Pucciniales</taxon>
        <taxon>Pucciniaceae</taxon>
        <taxon>Puccinia</taxon>
    </lineage>
</organism>
<dbReference type="GeneID" id="77812284"/>
<name>A0ABY7CNV9_9BASI</name>
<evidence type="ECO:0000313" key="2">
    <source>
        <dbReference type="EMBL" id="WAQ86349.1"/>
    </source>
</evidence>
<dbReference type="EMBL" id="CP110427">
    <property type="protein sequence ID" value="WAQ86349.1"/>
    <property type="molecule type" value="Genomic_DNA"/>
</dbReference>
<evidence type="ECO:0000256" key="1">
    <source>
        <dbReference type="SAM" id="MobiDB-lite"/>
    </source>
</evidence>
<keyword evidence="3" id="KW-1185">Reference proteome</keyword>
<accession>A0ABY7CNV9</accession>
<feature type="region of interest" description="Disordered" evidence="1">
    <location>
        <begin position="1"/>
        <end position="26"/>
    </location>
</feature>
<gene>
    <name evidence="2" type="ORF">PtA15_7A75</name>
</gene>
<evidence type="ECO:0000313" key="3">
    <source>
        <dbReference type="Proteomes" id="UP001164743"/>
    </source>
</evidence>